<accession>A0A0L0SIK7</accession>
<dbReference type="AlphaFoldDB" id="A0A0L0SIK7"/>
<protein>
    <submittedName>
        <fullName evidence="1">Uncharacterized protein</fullName>
    </submittedName>
</protein>
<dbReference type="VEuPathDB" id="FungiDB:AMAG_18839"/>
<evidence type="ECO:0000313" key="1">
    <source>
        <dbReference type="EMBL" id="KNE62284.1"/>
    </source>
</evidence>
<keyword evidence="2" id="KW-1185">Reference proteome</keyword>
<gene>
    <name evidence="1" type="ORF">AMAG_18839</name>
</gene>
<proteinExistence type="predicted"/>
<reference evidence="2" key="2">
    <citation type="submission" date="2009-11" db="EMBL/GenBank/DDBJ databases">
        <title>The Genome Sequence of Allomyces macrogynus strain ATCC 38327.</title>
        <authorList>
            <consortium name="The Broad Institute Genome Sequencing Platform"/>
            <person name="Russ C."/>
            <person name="Cuomo C."/>
            <person name="Shea T."/>
            <person name="Young S.K."/>
            <person name="Zeng Q."/>
            <person name="Koehrsen M."/>
            <person name="Haas B."/>
            <person name="Borodovsky M."/>
            <person name="Guigo R."/>
            <person name="Alvarado L."/>
            <person name="Berlin A."/>
            <person name="Borenstein D."/>
            <person name="Chen Z."/>
            <person name="Engels R."/>
            <person name="Freedman E."/>
            <person name="Gellesch M."/>
            <person name="Goldberg J."/>
            <person name="Griggs A."/>
            <person name="Gujja S."/>
            <person name="Heiman D."/>
            <person name="Hepburn T."/>
            <person name="Howarth C."/>
            <person name="Jen D."/>
            <person name="Larson L."/>
            <person name="Lewis B."/>
            <person name="Mehta T."/>
            <person name="Park D."/>
            <person name="Pearson M."/>
            <person name="Roberts A."/>
            <person name="Saif S."/>
            <person name="Shenoy N."/>
            <person name="Sisk P."/>
            <person name="Stolte C."/>
            <person name="Sykes S."/>
            <person name="Walk T."/>
            <person name="White J."/>
            <person name="Yandava C."/>
            <person name="Burger G."/>
            <person name="Gray M.W."/>
            <person name="Holland P.W.H."/>
            <person name="King N."/>
            <person name="Lang F.B.F."/>
            <person name="Roger A.J."/>
            <person name="Ruiz-Trillo I."/>
            <person name="Lander E."/>
            <person name="Nusbaum C."/>
        </authorList>
    </citation>
    <scope>NUCLEOTIDE SEQUENCE [LARGE SCALE GENOMIC DNA]</scope>
    <source>
        <strain evidence="2">ATCC 38327</strain>
    </source>
</reference>
<organism evidence="1 2">
    <name type="scientific">Allomyces macrogynus (strain ATCC 38327)</name>
    <name type="common">Allomyces javanicus var. macrogynus</name>
    <dbReference type="NCBI Taxonomy" id="578462"/>
    <lineage>
        <taxon>Eukaryota</taxon>
        <taxon>Fungi</taxon>
        <taxon>Fungi incertae sedis</taxon>
        <taxon>Blastocladiomycota</taxon>
        <taxon>Blastocladiomycetes</taxon>
        <taxon>Blastocladiales</taxon>
        <taxon>Blastocladiaceae</taxon>
        <taxon>Allomyces</taxon>
    </lineage>
</organism>
<reference evidence="1 2" key="1">
    <citation type="submission" date="2009-11" db="EMBL/GenBank/DDBJ databases">
        <title>Annotation of Allomyces macrogynus ATCC 38327.</title>
        <authorList>
            <consortium name="The Broad Institute Genome Sequencing Platform"/>
            <person name="Russ C."/>
            <person name="Cuomo C."/>
            <person name="Burger G."/>
            <person name="Gray M.W."/>
            <person name="Holland P.W.H."/>
            <person name="King N."/>
            <person name="Lang F.B.F."/>
            <person name="Roger A.J."/>
            <person name="Ruiz-Trillo I."/>
            <person name="Young S.K."/>
            <person name="Zeng Q."/>
            <person name="Gargeya S."/>
            <person name="Fitzgerald M."/>
            <person name="Haas B."/>
            <person name="Abouelleil A."/>
            <person name="Alvarado L."/>
            <person name="Arachchi H.M."/>
            <person name="Berlin A."/>
            <person name="Chapman S.B."/>
            <person name="Gearin G."/>
            <person name="Goldberg J."/>
            <person name="Griggs A."/>
            <person name="Gujja S."/>
            <person name="Hansen M."/>
            <person name="Heiman D."/>
            <person name="Howarth C."/>
            <person name="Larimer J."/>
            <person name="Lui A."/>
            <person name="MacDonald P.J.P."/>
            <person name="McCowen C."/>
            <person name="Montmayeur A."/>
            <person name="Murphy C."/>
            <person name="Neiman D."/>
            <person name="Pearson M."/>
            <person name="Priest M."/>
            <person name="Roberts A."/>
            <person name="Saif S."/>
            <person name="Shea T."/>
            <person name="Sisk P."/>
            <person name="Stolte C."/>
            <person name="Sykes S."/>
            <person name="Wortman J."/>
            <person name="Nusbaum C."/>
            <person name="Birren B."/>
        </authorList>
    </citation>
    <scope>NUCLEOTIDE SEQUENCE [LARGE SCALE GENOMIC DNA]</scope>
    <source>
        <strain evidence="1 2">ATCC 38327</strain>
    </source>
</reference>
<sequence>MATEFFAADRRPCARLALPRVCTRFGRNEAPRYDGKTVASSSLCFGCSCAAFVRLFLVSMVYCLHGRGRQVALLSLPPPSSSSNPRSHHAALCFISSFHLGSLYQCAADATGHVVFALPSADAQCA</sequence>
<evidence type="ECO:0000313" key="2">
    <source>
        <dbReference type="Proteomes" id="UP000054350"/>
    </source>
</evidence>
<dbReference type="EMBL" id="GG745340">
    <property type="protein sequence ID" value="KNE62284.1"/>
    <property type="molecule type" value="Genomic_DNA"/>
</dbReference>
<name>A0A0L0SIK7_ALLM3</name>
<dbReference type="Proteomes" id="UP000054350">
    <property type="component" value="Unassembled WGS sequence"/>
</dbReference>